<comment type="caution">
    <text evidence="1">The sequence shown here is derived from an EMBL/GenBank/DDBJ whole genome shotgun (WGS) entry which is preliminary data.</text>
</comment>
<dbReference type="Proteomes" id="UP001054945">
    <property type="component" value="Unassembled WGS sequence"/>
</dbReference>
<dbReference type="EMBL" id="BPLR01011871">
    <property type="protein sequence ID" value="GIY49721.1"/>
    <property type="molecule type" value="Genomic_DNA"/>
</dbReference>
<gene>
    <name evidence="1" type="primary">AVEN_16307_1</name>
    <name evidence="1" type="ORF">CEXT_570491</name>
</gene>
<dbReference type="AlphaFoldDB" id="A0AAV4TW61"/>
<proteinExistence type="predicted"/>
<name>A0AAV4TW61_CAEEX</name>
<accession>A0AAV4TW61</accession>
<protein>
    <submittedName>
        <fullName evidence="1">Uncharacterized protein</fullName>
    </submittedName>
</protein>
<reference evidence="1 2" key="1">
    <citation type="submission" date="2021-06" db="EMBL/GenBank/DDBJ databases">
        <title>Caerostris extrusa draft genome.</title>
        <authorList>
            <person name="Kono N."/>
            <person name="Arakawa K."/>
        </authorList>
    </citation>
    <scope>NUCLEOTIDE SEQUENCE [LARGE SCALE GENOMIC DNA]</scope>
</reference>
<evidence type="ECO:0000313" key="1">
    <source>
        <dbReference type="EMBL" id="GIY49721.1"/>
    </source>
</evidence>
<keyword evidence="2" id="KW-1185">Reference proteome</keyword>
<sequence>MIIFVTVYSLNGVAEGHVGTSGKSQRNKLKLEKLNLPSTDVIPIQYANMEPMQYGMEQKTGYPHRPPQLRLQSRRTSISMDDVVRRTNSGKKESSTPPVFLSLSVEKSLNPTSNLPVLLISSSVCFPFEIAQLICHTAIKELHTSFINSKKLYFMFY</sequence>
<organism evidence="1 2">
    <name type="scientific">Caerostris extrusa</name>
    <name type="common">Bark spider</name>
    <name type="synonym">Caerostris bankana</name>
    <dbReference type="NCBI Taxonomy" id="172846"/>
    <lineage>
        <taxon>Eukaryota</taxon>
        <taxon>Metazoa</taxon>
        <taxon>Ecdysozoa</taxon>
        <taxon>Arthropoda</taxon>
        <taxon>Chelicerata</taxon>
        <taxon>Arachnida</taxon>
        <taxon>Araneae</taxon>
        <taxon>Araneomorphae</taxon>
        <taxon>Entelegynae</taxon>
        <taxon>Araneoidea</taxon>
        <taxon>Araneidae</taxon>
        <taxon>Caerostris</taxon>
    </lineage>
</organism>
<evidence type="ECO:0000313" key="2">
    <source>
        <dbReference type="Proteomes" id="UP001054945"/>
    </source>
</evidence>